<comment type="caution">
    <text evidence="4">The sequence shown here is derived from an EMBL/GenBank/DDBJ whole genome shotgun (WGS) entry which is preliminary data.</text>
</comment>
<evidence type="ECO:0000313" key="5">
    <source>
        <dbReference type="Proteomes" id="UP000244450"/>
    </source>
</evidence>
<evidence type="ECO:0000313" key="4">
    <source>
        <dbReference type="EMBL" id="PUZ29521.1"/>
    </source>
</evidence>
<dbReference type="InterPro" id="IPR008969">
    <property type="entry name" value="CarboxyPept-like_regulatory"/>
</dbReference>
<accession>A0A2T7BPH0</accession>
<dbReference type="Pfam" id="PF13600">
    <property type="entry name" value="DUF4140"/>
    <property type="match status" value="1"/>
</dbReference>
<gene>
    <name evidence="4" type="ORF">DCC81_08745</name>
</gene>
<dbReference type="InterPro" id="IPR011935">
    <property type="entry name" value="CHP02231"/>
</dbReference>
<dbReference type="Proteomes" id="UP000244450">
    <property type="component" value="Unassembled WGS sequence"/>
</dbReference>
<dbReference type="PANTHER" id="PTHR31005">
    <property type="entry name" value="DUF4139 DOMAIN-CONTAINING PROTEIN"/>
    <property type="match status" value="1"/>
</dbReference>
<dbReference type="AlphaFoldDB" id="A0A2T7BPH0"/>
<feature type="domain" description="DUF4140" evidence="3">
    <location>
        <begin position="31"/>
        <end position="128"/>
    </location>
</feature>
<evidence type="ECO:0000259" key="2">
    <source>
        <dbReference type="Pfam" id="PF13598"/>
    </source>
</evidence>
<dbReference type="RefSeq" id="WP_108686158.1">
    <property type="nucleotide sequence ID" value="NZ_QCYK01000001.1"/>
</dbReference>
<protein>
    <recommendedName>
        <fullName evidence="6">Mucoidy inhibitor MuiA family protein</fullName>
    </recommendedName>
</protein>
<feature type="domain" description="DUF4139" evidence="2">
    <location>
        <begin position="214"/>
        <end position="625"/>
    </location>
</feature>
<dbReference type="InterPro" id="IPR025554">
    <property type="entry name" value="DUF4140"/>
</dbReference>
<dbReference type="NCBIfam" id="TIGR02231">
    <property type="entry name" value="mucoidy inhibitor MuiA family protein"/>
    <property type="match status" value="2"/>
</dbReference>
<dbReference type="SUPFAM" id="SSF49464">
    <property type="entry name" value="Carboxypeptidase regulatory domain-like"/>
    <property type="match status" value="1"/>
</dbReference>
<dbReference type="Pfam" id="PF13715">
    <property type="entry name" value="CarbopepD_reg_2"/>
    <property type="match status" value="1"/>
</dbReference>
<dbReference type="Gene3D" id="2.60.40.1120">
    <property type="entry name" value="Carboxypeptidase-like, regulatory domain"/>
    <property type="match status" value="1"/>
</dbReference>
<dbReference type="InterPro" id="IPR037291">
    <property type="entry name" value="DUF4139"/>
</dbReference>
<organism evidence="4 5">
    <name type="scientific">Chitinophaga parva</name>
    <dbReference type="NCBI Taxonomy" id="2169414"/>
    <lineage>
        <taxon>Bacteria</taxon>
        <taxon>Pseudomonadati</taxon>
        <taxon>Bacteroidota</taxon>
        <taxon>Chitinophagia</taxon>
        <taxon>Chitinophagales</taxon>
        <taxon>Chitinophagaceae</taxon>
        <taxon>Chitinophaga</taxon>
    </lineage>
</organism>
<dbReference type="Pfam" id="PF13598">
    <property type="entry name" value="DUF4139"/>
    <property type="match status" value="1"/>
</dbReference>
<keyword evidence="1" id="KW-0175">Coiled coil</keyword>
<name>A0A2T7BPH0_9BACT</name>
<feature type="coiled-coil region" evidence="1">
    <location>
        <begin position="91"/>
        <end position="125"/>
    </location>
</feature>
<dbReference type="PANTHER" id="PTHR31005:SF8">
    <property type="entry name" value="DUF4139 DOMAIN-CONTAINING PROTEIN"/>
    <property type="match status" value="1"/>
</dbReference>
<dbReference type="EMBL" id="QCYK01000001">
    <property type="protein sequence ID" value="PUZ29521.1"/>
    <property type="molecule type" value="Genomic_DNA"/>
</dbReference>
<sequence>MRYILIPALCLSLGVRAEEARKPVPTTVQQVTVFIKGAQVTRNATVALTPGTTTLAFNGLAADIEEKSIQVQGDGAFSILSVSRQKNYLHEQQQADDVSKLKAQLDDLDEKIKHEKNQLHVYQEEATMLGKNQSIAGANTTLTVGALKDAMDFHRARLTEITDKEQAIEKNIRSLTEAQEKIVNQLTSPQKKQDPTSDIIVTVNSKTALTAKFTIRYLVNEAGWYPNYDIRVQDISHPLSLQYKARVFQHCGEEWQRVKLSLSTGNPNDRTDKPTLSPWRLYLYDEPVQARFQDATAPVNQARGRVLDNNGAPVAGASVQIVGRTIGTVTDASGNFSLNLPDGPQRLSIRVVGFEDLEVIANGRDYNNVVLQPSDKKLDEVTVTGYGEANKDTYALERRVTGRVTTSKVRIRGLVSAPTTTPLAITQNFSSTTFTYDIELPYTIASDGKPYTVDIKEVQVPAAYQYFAVPRLDKGAYLTASVVNWEDLNLLEGEVSIYFEGTYLGRSLLDLQHTGDTLQLSLGMDKQVIVNRVLQKDYSKKQLLANASLASRSYELRVKNNKGVPIHITIQDQVPLPASGQVEIMRKEFKGANYNEQTGELDWLYTLAPAEEQKMNLSYTVKYPKNMYLSLD</sequence>
<keyword evidence="5" id="KW-1185">Reference proteome</keyword>
<proteinExistence type="predicted"/>
<dbReference type="OrthoDB" id="634585at2"/>
<evidence type="ECO:0008006" key="6">
    <source>
        <dbReference type="Google" id="ProtNLM"/>
    </source>
</evidence>
<evidence type="ECO:0000256" key="1">
    <source>
        <dbReference type="SAM" id="Coils"/>
    </source>
</evidence>
<reference evidence="4 5" key="1">
    <citation type="submission" date="2018-04" db="EMBL/GenBank/DDBJ databases">
        <title>Chitinophaga fuyangensis sp. nov., isolated from soil in a chemical factory.</title>
        <authorList>
            <person name="Chen K."/>
        </authorList>
    </citation>
    <scope>NUCLEOTIDE SEQUENCE [LARGE SCALE GENOMIC DNA]</scope>
    <source>
        <strain evidence="4 5">LY-1</strain>
    </source>
</reference>
<evidence type="ECO:0000259" key="3">
    <source>
        <dbReference type="Pfam" id="PF13600"/>
    </source>
</evidence>